<evidence type="ECO:0000313" key="1">
    <source>
        <dbReference type="EMBL" id="WOB51051.1"/>
    </source>
</evidence>
<proteinExistence type="predicted"/>
<reference evidence="1 2" key="1">
    <citation type="submission" date="2022-08" db="EMBL/GenBank/DDBJ databases">
        <title>Whole genome sequencing-based tracing of a 2022 introduction and outbreak of Xanthomonas hortorum pv. pelargonii.</title>
        <authorList>
            <person name="Iruegas-Bocardo F."/>
            <person name="Weisberg A.K."/>
            <person name="Riutta E.R."/>
            <person name="Kilday K."/>
            <person name="Bonkowski J.C."/>
            <person name="Creswell T."/>
            <person name="Daughtrey M.L."/>
            <person name="Rane K."/>
            <person name="Grunwald N.J."/>
            <person name="Chang J.H."/>
            <person name="Putnam M.L."/>
        </authorList>
    </citation>
    <scope>NUCLEOTIDE SEQUENCE [LARGE SCALE GENOMIC DNA]</scope>
    <source>
        <strain evidence="1 2">22-323</strain>
    </source>
</reference>
<accession>A0AAU0BGM3</accession>
<gene>
    <name evidence="1" type="ORF">NYR97_06650</name>
</gene>
<evidence type="ECO:0000313" key="2">
    <source>
        <dbReference type="Proteomes" id="UP001302716"/>
    </source>
</evidence>
<dbReference type="RefSeq" id="WP_316697191.1">
    <property type="nucleotide sequence ID" value="NZ_CP103836.1"/>
</dbReference>
<keyword evidence="2" id="KW-1185">Reference proteome</keyword>
<protein>
    <recommendedName>
        <fullName evidence="3">DUF2383 domain-containing protein</fullName>
    </recommendedName>
</protein>
<dbReference type="EMBL" id="CP103836">
    <property type="protein sequence ID" value="WOB51051.1"/>
    <property type="molecule type" value="Genomic_DNA"/>
</dbReference>
<name>A0AAU0BGM3_9XANT</name>
<organism evidence="1 2">
    <name type="scientific">Xanthomonas hydrangeae</name>
    <dbReference type="NCBI Taxonomy" id="2775159"/>
    <lineage>
        <taxon>Bacteria</taxon>
        <taxon>Pseudomonadati</taxon>
        <taxon>Pseudomonadota</taxon>
        <taxon>Gammaproteobacteria</taxon>
        <taxon>Lysobacterales</taxon>
        <taxon>Lysobacteraceae</taxon>
        <taxon>Xanthomonas</taxon>
    </lineage>
</organism>
<dbReference type="AlphaFoldDB" id="A0AAU0BGM3"/>
<sequence length="148" mass="17011">MNRRLIQLNTQYHAITTRLFLEERQAMPQEQRVLDQRNRLLARRNQVRDSQLVFLLQALAPLEQVDAPTTTADQRTNTHNDAMQRAHVRSLALNAMARATCLAEVFRHAEMQLDGLQESAAPCERILKLQRLMQCYRTLAATTVGSDK</sequence>
<dbReference type="Proteomes" id="UP001302716">
    <property type="component" value="Chromosome"/>
</dbReference>
<evidence type="ECO:0008006" key="3">
    <source>
        <dbReference type="Google" id="ProtNLM"/>
    </source>
</evidence>